<evidence type="ECO:0000256" key="3">
    <source>
        <dbReference type="ARBA" id="ARBA00022806"/>
    </source>
</evidence>
<dbReference type="SMART" id="SM00490">
    <property type="entry name" value="HELICc"/>
    <property type="match status" value="1"/>
</dbReference>
<evidence type="ECO:0000313" key="9">
    <source>
        <dbReference type="Proteomes" id="UP001597139"/>
    </source>
</evidence>
<dbReference type="GO" id="GO:0005524">
    <property type="term" value="F:ATP binding"/>
    <property type="evidence" value="ECO:0007669"/>
    <property type="project" value="UniProtKB-KW"/>
</dbReference>
<accession>A0ABD6BMA3</accession>
<dbReference type="InterPro" id="IPR050474">
    <property type="entry name" value="Hel308_SKI2-like"/>
</dbReference>
<organism evidence="8 9">
    <name type="scientific">Halolamina litorea</name>
    <dbReference type="NCBI Taxonomy" id="1515593"/>
    <lineage>
        <taxon>Archaea</taxon>
        <taxon>Methanobacteriati</taxon>
        <taxon>Methanobacteriota</taxon>
        <taxon>Stenosarchaea group</taxon>
        <taxon>Halobacteria</taxon>
        <taxon>Halobacteriales</taxon>
        <taxon>Haloferacaceae</taxon>
    </lineage>
</organism>
<keyword evidence="9" id="KW-1185">Reference proteome</keyword>
<dbReference type="PROSITE" id="PS51194">
    <property type="entry name" value="HELICASE_CTER"/>
    <property type="match status" value="1"/>
</dbReference>
<sequence length="748" mass="85120">MSEIADLPDDDTEIVDEVMSAHGYESLKETQRLAFEDGILESGNHLLVAETGNGKTLCAEAVTKKHLDREGRVAYLVPSRQLVRDKRESMQEWGSDEYQIHSGPGAYQSGDVIVATFDSFYRAILRDKGSARNLDLVVLDDFHEIYGGFRGPGIEKAIAAAMYEGIELFSMSATLGNPQELADWMDADLTVSPEGREIEIQEEVVNVGPQEKKDALTSFIRSERDKAPFLVFNYAKSWTESRAEAVAKTRIFADVSNRNFLEEMERKSQGELTSTLEDLARMMDAGVAFHHSDLPQDVKVWIVDLYEEGEIKCLFATTTIAYGFDAPVQSVIVADIKRGPEFVGVYEYVQWIGRAARPGYGYDEGYAFTLTDDPAETIERYFEPHRELEPVTTHIENDERFRWLLLELVTTGWDTPHEIEAFVKEMLYWQQMKQVGAWGREHSSRDERLNERLREAADWLLDLEFITEKDTARQFQPTPLGEGTIEFSFNSFSNATLAAIRSFYDWLEDLGTGNLTRLNLVYQTTILADRKIDSSCSDELEGLLQEHELPVDEYGITAGILRWYWVKNLDTREIEKRTDIDGAYISSDARRVADTLDATKYLIDASPEIHRPEWLNIMTFRIERGVRRDEVPLVENIRGVGRHRVRNLREYLDRPDIPGVDQLPDGSLWEKLTAFYDELDNPDFFVDTLDGNVPGIGKRTANRIEEFVSDQSVEDEYLETDDEGVTTVNDEPGSDGGYTRGTSLDDFS</sequence>
<feature type="region of interest" description="Disordered" evidence="5">
    <location>
        <begin position="714"/>
        <end position="748"/>
    </location>
</feature>
<dbReference type="Gene3D" id="3.40.50.300">
    <property type="entry name" value="P-loop containing nucleotide triphosphate hydrolases"/>
    <property type="match status" value="2"/>
</dbReference>
<feature type="domain" description="Helicase C-terminal" evidence="7">
    <location>
        <begin position="238"/>
        <end position="399"/>
    </location>
</feature>
<keyword evidence="2" id="KW-0378">Hydrolase</keyword>
<keyword evidence="4" id="KW-0067">ATP-binding</keyword>
<comment type="caution">
    <text evidence="8">The sequence shown here is derived from an EMBL/GenBank/DDBJ whole genome shotgun (WGS) entry which is preliminary data.</text>
</comment>
<dbReference type="SMART" id="SM00487">
    <property type="entry name" value="DEXDc"/>
    <property type="match status" value="1"/>
</dbReference>
<feature type="domain" description="Helicase ATP-binding" evidence="6">
    <location>
        <begin position="36"/>
        <end position="193"/>
    </location>
</feature>
<name>A0ABD6BMA3_9EURY</name>
<dbReference type="GO" id="GO:0016787">
    <property type="term" value="F:hydrolase activity"/>
    <property type="evidence" value="ECO:0007669"/>
    <property type="project" value="UniProtKB-KW"/>
</dbReference>
<dbReference type="PANTHER" id="PTHR47961:SF10">
    <property type="entry name" value="ATP-DEPENDENT DNA HELICASE HEL308"/>
    <property type="match status" value="1"/>
</dbReference>
<reference evidence="8 9" key="1">
    <citation type="journal article" date="2019" name="Int. J. Syst. Evol. Microbiol.">
        <title>The Global Catalogue of Microorganisms (GCM) 10K type strain sequencing project: providing services to taxonomists for standard genome sequencing and annotation.</title>
        <authorList>
            <consortium name="The Broad Institute Genomics Platform"/>
            <consortium name="The Broad Institute Genome Sequencing Center for Infectious Disease"/>
            <person name="Wu L."/>
            <person name="Ma J."/>
        </authorList>
    </citation>
    <scope>NUCLEOTIDE SEQUENCE [LARGE SCALE GENOMIC DNA]</scope>
    <source>
        <strain evidence="8 9">CGMCC 1.12859</strain>
    </source>
</reference>
<dbReference type="InterPro" id="IPR011545">
    <property type="entry name" value="DEAD/DEAH_box_helicase_dom"/>
</dbReference>
<dbReference type="RefSeq" id="WP_267645324.1">
    <property type="nucleotide sequence ID" value="NZ_JANHGR010000001.1"/>
</dbReference>
<keyword evidence="3 8" id="KW-0347">Helicase</keyword>
<evidence type="ECO:0000313" key="8">
    <source>
        <dbReference type="EMBL" id="MFD1566071.1"/>
    </source>
</evidence>
<dbReference type="Proteomes" id="UP001597139">
    <property type="component" value="Unassembled WGS sequence"/>
</dbReference>
<gene>
    <name evidence="8" type="ORF">ACFSAU_01050</name>
</gene>
<dbReference type="InterPro" id="IPR001650">
    <property type="entry name" value="Helicase_C-like"/>
</dbReference>
<dbReference type="Pfam" id="PF00270">
    <property type="entry name" value="DEAD"/>
    <property type="match status" value="1"/>
</dbReference>
<evidence type="ECO:0000259" key="6">
    <source>
        <dbReference type="PROSITE" id="PS51192"/>
    </source>
</evidence>
<dbReference type="PANTHER" id="PTHR47961">
    <property type="entry name" value="DNA POLYMERASE THETA, PUTATIVE (AFU_ORTHOLOGUE AFUA_1G05260)-RELATED"/>
    <property type="match status" value="1"/>
</dbReference>
<dbReference type="Pfam" id="PF00271">
    <property type="entry name" value="Helicase_C"/>
    <property type="match status" value="1"/>
</dbReference>
<evidence type="ECO:0000256" key="1">
    <source>
        <dbReference type="ARBA" id="ARBA00022741"/>
    </source>
</evidence>
<dbReference type="PROSITE" id="PS51192">
    <property type="entry name" value="HELICASE_ATP_BIND_1"/>
    <property type="match status" value="1"/>
</dbReference>
<dbReference type="Gene3D" id="1.10.3380.20">
    <property type="match status" value="1"/>
</dbReference>
<proteinExistence type="predicted"/>
<evidence type="ECO:0000256" key="5">
    <source>
        <dbReference type="SAM" id="MobiDB-lite"/>
    </source>
</evidence>
<dbReference type="InterPro" id="IPR014001">
    <property type="entry name" value="Helicase_ATP-bd"/>
</dbReference>
<dbReference type="GO" id="GO:0004386">
    <property type="term" value="F:helicase activity"/>
    <property type="evidence" value="ECO:0007669"/>
    <property type="project" value="UniProtKB-KW"/>
</dbReference>
<dbReference type="InterPro" id="IPR027417">
    <property type="entry name" value="P-loop_NTPase"/>
</dbReference>
<dbReference type="AlphaFoldDB" id="A0ABD6BMA3"/>
<keyword evidence="1" id="KW-0547">Nucleotide-binding</keyword>
<dbReference type="EMBL" id="JBHUCZ010000001">
    <property type="protein sequence ID" value="MFD1566071.1"/>
    <property type="molecule type" value="Genomic_DNA"/>
</dbReference>
<dbReference type="SUPFAM" id="SSF158702">
    <property type="entry name" value="Sec63 N-terminal domain-like"/>
    <property type="match status" value="1"/>
</dbReference>
<protein>
    <submittedName>
        <fullName evidence="8">DEAD/DEAH box helicase</fullName>
    </submittedName>
</protein>
<dbReference type="SUPFAM" id="SSF52540">
    <property type="entry name" value="P-loop containing nucleoside triphosphate hydrolases"/>
    <property type="match status" value="1"/>
</dbReference>
<evidence type="ECO:0000259" key="7">
    <source>
        <dbReference type="PROSITE" id="PS51194"/>
    </source>
</evidence>
<evidence type="ECO:0000256" key="2">
    <source>
        <dbReference type="ARBA" id="ARBA00022801"/>
    </source>
</evidence>
<dbReference type="GO" id="GO:0140097">
    <property type="term" value="F:catalytic activity, acting on DNA"/>
    <property type="evidence" value="ECO:0007669"/>
    <property type="project" value="UniProtKB-ARBA"/>
</dbReference>
<evidence type="ECO:0000256" key="4">
    <source>
        <dbReference type="ARBA" id="ARBA00022840"/>
    </source>
</evidence>
<feature type="compositionally biased region" description="Acidic residues" evidence="5">
    <location>
        <begin position="714"/>
        <end position="724"/>
    </location>
</feature>